<keyword evidence="3" id="KW-1185">Reference proteome</keyword>
<sequence length="224" mass="24766">MLAQVLKSLRQQLHTTRKRLIALLLIGSLPIIALAYAIYGLGIPSGDLTRDPNVLAELPAYTGIASQLGLFLWAASLAIVFLTSFELERRSGNMGRRAFLLASAALTLLLLVDDAFLLHEEMLPGLGVPERATYLGYLSVVGLYLMVFIRSILQSEYLILLLSLGFFGLSVGIDVFVFGTSLVFFLEDSTKLLGICCWFYYHWRVCRSFLNRSTAGENKPAAHS</sequence>
<organism evidence="2 3">
    <name type="scientific">Coraliomargarita akajimensis (strain DSM 45221 / IAM 15411 / JCM 23193 / KCTC 12865 / 04OKA010-24)</name>
    <dbReference type="NCBI Taxonomy" id="583355"/>
    <lineage>
        <taxon>Bacteria</taxon>
        <taxon>Pseudomonadati</taxon>
        <taxon>Verrucomicrobiota</taxon>
        <taxon>Opitutia</taxon>
        <taxon>Puniceicoccales</taxon>
        <taxon>Coraliomargaritaceae</taxon>
        <taxon>Coraliomargarita</taxon>
    </lineage>
</organism>
<evidence type="ECO:0000313" key="3">
    <source>
        <dbReference type="Proteomes" id="UP000000925"/>
    </source>
</evidence>
<dbReference type="RefSeq" id="WP_013044580.1">
    <property type="nucleotide sequence ID" value="NC_014008.1"/>
</dbReference>
<evidence type="ECO:0000256" key="1">
    <source>
        <dbReference type="SAM" id="Phobius"/>
    </source>
</evidence>
<accession>D5EQP4</accession>
<dbReference type="HOGENOM" id="CLU_102452_0_0_0"/>
<keyword evidence="1" id="KW-1133">Transmembrane helix</keyword>
<dbReference type="Proteomes" id="UP000000925">
    <property type="component" value="Chromosome"/>
</dbReference>
<feature type="transmembrane region" description="Helical" evidence="1">
    <location>
        <begin position="160"/>
        <end position="186"/>
    </location>
</feature>
<keyword evidence="1" id="KW-0472">Membrane</keyword>
<dbReference type="AlphaFoldDB" id="D5EQP4"/>
<reference evidence="2 3" key="1">
    <citation type="journal article" date="2010" name="Stand. Genomic Sci.">
        <title>Complete genome sequence of Coraliomargarita akajimensis type strain (04OKA010-24).</title>
        <authorList>
            <person name="Mavromatis K."/>
            <person name="Abt B."/>
            <person name="Brambilla E."/>
            <person name="Lapidus A."/>
            <person name="Copeland A."/>
            <person name="Deshpande S."/>
            <person name="Nolan M."/>
            <person name="Lucas S."/>
            <person name="Tice H."/>
            <person name="Cheng J.F."/>
            <person name="Han C."/>
            <person name="Detter J.C."/>
            <person name="Woyke T."/>
            <person name="Goodwin L."/>
            <person name="Pitluck S."/>
            <person name="Held B."/>
            <person name="Brettin T."/>
            <person name="Tapia R."/>
            <person name="Ivanova N."/>
            <person name="Mikhailova N."/>
            <person name="Pati A."/>
            <person name="Liolios K."/>
            <person name="Chen A."/>
            <person name="Palaniappan K."/>
            <person name="Land M."/>
            <person name="Hauser L."/>
            <person name="Chang Y.J."/>
            <person name="Jeffries C.D."/>
            <person name="Rohde M."/>
            <person name="Goker M."/>
            <person name="Bristow J."/>
            <person name="Eisen J.A."/>
            <person name="Markowitz V."/>
            <person name="Hugenholtz P."/>
            <person name="Klenk H.P."/>
            <person name="Kyrpides N.C."/>
        </authorList>
    </citation>
    <scope>NUCLEOTIDE SEQUENCE [LARGE SCALE GENOMIC DNA]</scope>
    <source>
        <strain evidence="3">DSM 45221 / IAM 15411 / JCM 23193 / KCTC 12865</strain>
    </source>
</reference>
<proteinExistence type="predicted"/>
<protein>
    <submittedName>
        <fullName evidence="2">Uncharacterized protein</fullName>
    </submittedName>
</protein>
<feature type="transmembrane region" description="Helical" evidence="1">
    <location>
        <begin position="132"/>
        <end position="153"/>
    </location>
</feature>
<feature type="transmembrane region" description="Helical" evidence="1">
    <location>
        <begin position="59"/>
        <end position="82"/>
    </location>
</feature>
<keyword evidence="1" id="KW-0812">Transmembrane</keyword>
<dbReference type="KEGG" id="caa:Caka_2845"/>
<gene>
    <name evidence="2" type="ordered locus">Caka_2845</name>
</gene>
<feature type="transmembrane region" description="Helical" evidence="1">
    <location>
        <begin position="94"/>
        <end position="112"/>
    </location>
</feature>
<feature type="transmembrane region" description="Helical" evidence="1">
    <location>
        <begin position="20"/>
        <end position="39"/>
    </location>
</feature>
<name>D5EQP4_CORAD</name>
<dbReference type="eggNOG" id="ENOG5032U2A">
    <property type="taxonomic scope" value="Bacteria"/>
</dbReference>
<evidence type="ECO:0000313" key="2">
    <source>
        <dbReference type="EMBL" id="ADE55858.1"/>
    </source>
</evidence>
<dbReference type="OrthoDB" id="451713at2"/>
<dbReference type="EMBL" id="CP001998">
    <property type="protein sequence ID" value="ADE55858.1"/>
    <property type="molecule type" value="Genomic_DNA"/>
</dbReference>